<evidence type="ECO:0000256" key="3">
    <source>
        <dbReference type="ARBA" id="ARBA00004651"/>
    </source>
</evidence>
<evidence type="ECO:0000259" key="17">
    <source>
        <dbReference type="PROSITE" id="PS50035"/>
    </source>
</evidence>
<evidence type="ECO:0000256" key="1">
    <source>
        <dbReference type="ARBA" id="ARBA00003145"/>
    </source>
</evidence>
<reference evidence="18" key="1">
    <citation type="submission" date="2020-12" db="EMBL/GenBank/DDBJ databases">
        <title>Sedimentitalea sp. nov., isolated from sand in Incheon.</title>
        <authorList>
            <person name="Kim W."/>
        </authorList>
    </citation>
    <scope>NUCLEOTIDE SEQUENCE</scope>
    <source>
        <strain evidence="18">CAU 1593</strain>
    </source>
</reference>
<evidence type="ECO:0000313" key="18">
    <source>
        <dbReference type="EMBL" id="MBJ6370536.1"/>
    </source>
</evidence>
<dbReference type="Pfam" id="PF13091">
    <property type="entry name" value="PLDc_2"/>
    <property type="match status" value="2"/>
</dbReference>
<dbReference type="InterPro" id="IPR025202">
    <property type="entry name" value="PLD-like_dom"/>
</dbReference>
<evidence type="ECO:0000256" key="7">
    <source>
        <dbReference type="ARBA" id="ARBA00022679"/>
    </source>
</evidence>
<dbReference type="EMBL" id="JAELVR010000002">
    <property type="protein sequence ID" value="MBJ6370536.1"/>
    <property type="molecule type" value="Genomic_DNA"/>
</dbReference>
<dbReference type="InterPro" id="IPR027379">
    <property type="entry name" value="CLS_N"/>
</dbReference>
<feature type="domain" description="PLD phosphodiesterase" evidence="17">
    <location>
        <begin position="384"/>
        <end position="411"/>
    </location>
</feature>
<dbReference type="AlphaFoldDB" id="A0A8J7LV88"/>
<keyword evidence="9" id="KW-0677">Repeat</keyword>
<evidence type="ECO:0000256" key="12">
    <source>
        <dbReference type="ARBA" id="ARBA00023136"/>
    </source>
</evidence>
<evidence type="ECO:0000256" key="16">
    <source>
        <dbReference type="SAM" id="Phobius"/>
    </source>
</evidence>
<comment type="subcellular location">
    <subcellularLocation>
        <location evidence="3">Cell membrane</location>
        <topology evidence="3">Multi-pass membrane protein</topology>
    </subcellularLocation>
    <subcellularLocation>
        <location evidence="2">Secreted</location>
    </subcellularLocation>
</comment>
<evidence type="ECO:0000256" key="10">
    <source>
        <dbReference type="ARBA" id="ARBA00022989"/>
    </source>
</evidence>
<dbReference type="SMART" id="SM00155">
    <property type="entry name" value="PLDc"/>
    <property type="match status" value="2"/>
</dbReference>
<evidence type="ECO:0000256" key="5">
    <source>
        <dbReference type="ARBA" id="ARBA00022516"/>
    </source>
</evidence>
<dbReference type="GO" id="GO:0005886">
    <property type="term" value="C:plasma membrane"/>
    <property type="evidence" value="ECO:0007669"/>
    <property type="project" value="UniProtKB-SubCell"/>
</dbReference>
<evidence type="ECO:0000256" key="15">
    <source>
        <dbReference type="NCBIfam" id="TIGR04265"/>
    </source>
</evidence>
<gene>
    <name evidence="18" type="primary">cls</name>
    <name evidence="18" type="ORF">JF290_03255</name>
</gene>
<organism evidence="18 19">
    <name type="scientific">Sedimentitalea arenosa</name>
    <dbReference type="NCBI Taxonomy" id="2798803"/>
    <lineage>
        <taxon>Bacteria</taxon>
        <taxon>Pseudomonadati</taxon>
        <taxon>Pseudomonadota</taxon>
        <taxon>Alphaproteobacteria</taxon>
        <taxon>Rhodobacterales</taxon>
        <taxon>Paracoccaceae</taxon>
        <taxon>Sedimentitalea</taxon>
    </lineage>
</organism>
<evidence type="ECO:0000256" key="4">
    <source>
        <dbReference type="ARBA" id="ARBA00022475"/>
    </source>
</evidence>
<evidence type="ECO:0000256" key="9">
    <source>
        <dbReference type="ARBA" id="ARBA00022737"/>
    </source>
</evidence>
<keyword evidence="13" id="KW-0594">Phospholipid biosynthesis</keyword>
<comment type="caution">
    <text evidence="18">The sequence shown here is derived from an EMBL/GenBank/DDBJ whole genome shotgun (WGS) entry which is preliminary data.</text>
</comment>
<evidence type="ECO:0000256" key="6">
    <source>
        <dbReference type="ARBA" id="ARBA00022525"/>
    </source>
</evidence>
<proteinExistence type="predicted"/>
<accession>A0A8J7LV88</accession>
<keyword evidence="11" id="KW-0443">Lipid metabolism</keyword>
<dbReference type="SUPFAM" id="SSF56024">
    <property type="entry name" value="Phospholipase D/nuclease"/>
    <property type="match status" value="2"/>
</dbReference>
<dbReference type="Gene3D" id="3.30.870.10">
    <property type="entry name" value="Endonuclease Chain A"/>
    <property type="match status" value="2"/>
</dbReference>
<evidence type="ECO:0000256" key="13">
    <source>
        <dbReference type="ARBA" id="ARBA00023209"/>
    </source>
</evidence>
<evidence type="ECO:0000256" key="8">
    <source>
        <dbReference type="ARBA" id="ARBA00022692"/>
    </source>
</evidence>
<feature type="transmembrane region" description="Helical" evidence="16">
    <location>
        <begin position="34"/>
        <end position="55"/>
    </location>
</feature>
<keyword evidence="7" id="KW-0808">Transferase</keyword>
<dbReference type="GO" id="GO:0032049">
    <property type="term" value="P:cardiolipin biosynthetic process"/>
    <property type="evidence" value="ECO:0007669"/>
    <property type="project" value="UniProtKB-UniRule"/>
</dbReference>
<keyword evidence="19" id="KW-1185">Reference proteome</keyword>
<dbReference type="GO" id="GO:0008808">
    <property type="term" value="F:cardiolipin synthase activity"/>
    <property type="evidence" value="ECO:0007669"/>
    <property type="project" value="UniProtKB-UniRule"/>
</dbReference>
<comment type="function">
    <text evidence="1">Could be a virulence factor.</text>
</comment>
<protein>
    <recommendedName>
        <fullName evidence="15">Cardiolipin synthase</fullName>
        <ecNumber evidence="15">2.7.8.-</ecNumber>
    </recommendedName>
</protein>
<keyword evidence="12 16" id="KW-0472">Membrane</keyword>
<evidence type="ECO:0000313" key="19">
    <source>
        <dbReference type="Proteomes" id="UP000619079"/>
    </source>
</evidence>
<dbReference type="EC" id="2.7.8.-" evidence="15"/>
<sequence length="470" mass="51928">MWSPLGAVVIAAAYIAGVYCALRAAQTARTPQGAVGWVVFLLILPFLAVPAYLVFGQHRYHGYYIARRESARVTESIKNFNDNTAPDPDSLEIDLAPFEYCADLPAARGNTAELLIDGQAAFEAIFRAIDAAKSYVLVQFYLVQDDTLGRSLQKHMIDAAGRGVTVRLMVDPIASFALPGRYINELTAAGVVVADQQTRRLPWSRLKINFRNHRKTVIVDGTLAFTGGLNVGDQYLGTCAGLAGWRDTHVQFSGPMVTQLQLIFAEDWHWQTGDLLIEALNWSAPQHEEGVTGLIVATGPGDTADTGSMMFFSAIAAARKRIWIASPYFVPDIDIVSALRHAALRGVDVRLLVPDESDHLLVGLAAFAFFDDIREAGVRVFRYTKCFTHQKVFVVDDTLAGIGTTNLDNRSFRLNFETMAMFFDSGMAQAVDEMLRDDFEESYELKLTLSEQRALIRYGAPVSRLFSPLL</sequence>
<dbReference type="RefSeq" id="WP_199023320.1">
    <property type="nucleotide sequence ID" value="NZ_JAELVR010000002.1"/>
</dbReference>
<evidence type="ECO:0000256" key="14">
    <source>
        <dbReference type="ARBA" id="ARBA00023264"/>
    </source>
</evidence>
<dbReference type="PANTHER" id="PTHR21248">
    <property type="entry name" value="CARDIOLIPIN SYNTHASE"/>
    <property type="match status" value="1"/>
</dbReference>
<keyword evidence="4" id="KW-1003">Cell membrane</keyword>
<dbReference type="InterPro" id="IPR022924">
    <property type="entry name" value="Cardiolipin_synthase"/>
</dbReference>
<dbReference type="PROSITE" id="PS50035">
    <property type="entry name" value="PLD"/>
    <property type="match status" value="2"/>
</dbReference>
<keyword evidence="6" id="KW-0964">Secreted</keyword>
<dbReference type="Pfam" id="PF13396">
    <property type="entry name" value="PLDc_N"/>
    <property type="match status" value="1"/>
</dbReference>
<keyword evidence="14" id="KW-1208">Phospholipid metabolism</keyword>
<evidence type="ECO:0000256" key="11">
    <source>
        <dbReference type="ARBA" id="ARBA00023098"/>
    </source>
</evidence>
<dbReference type="NCBIfam" id="TIGR04265">
    <property type="entry name" value="bac_cardiolipin"/>
    <property type="match status" value="1"/>
</dbReference>
<keyword evidence="10 16" id="KW-1133">Transmembrane helix</keyword>
<evidence type="ECO:0000256" key="2">
    <source>
        <dbReference type="ARBA" id="ARBA00004613"/>
    </source>
</evidence>
<keyword evidence="5" id="KW-0444">Lipid biosynthesis</keyword>
<dbReference type="InterPro" id="IPR001736">
    <property type="entry name" value="PLipase_D/transphosphatidylase"/>
</dbReference>
<dbReference type="PANTHER" id="PTHR21248:SF22">
    <property type="entry name" value="PHOSPHOLIPASE D"/>
    <property type="match status" value="1"/>
</dbReference>
<dbReference type="GO" id="GO:0005576">
    <property type="term" value="C:extracellular region"/>
    <property type="evidence" value="ECO:0007669"/>
    <property type="project" value="UniProtKB-SubCell"/>
</dbReference>
<feature type="domain" description="PLD phosphodiesterase" evidence="17">
    <location>
        <begin position="208"/>
        <end position="235"/>
    </location>
</feature>
<name>A0A8J7LV88_9RHOB</name>
<dbReference type="Proteomes" id="UP000619079">
    <property type="component" value="Unassembled WGS sequence"/>
</dbReference>
<keyword evidence="8 16" id="KW-0812">Transmembrane</keyword>